<name>A0A507DED2_9FUNG</name>
<comment type="caution">
    <text evidence="2">The sequence shown here is derived from an EMBL/GenBank/DDBJ whole genome shotgun (WGS) entry which is preliminary data.</text>
</comment>
<dbReference type="Proteomes" id="UP000317494">
    <property type="component" value="Unassembled WGS sequence"/>
</dbReference>
<evidence type="ECO:0000256" key="1">
    <source>
        <dbReference type="SAM" id="MobiDB-lite"/>
    </source>
</evidence>
<organism evidence="2 3">
    <name type="scientific">Synchytrium endobioticum</name>
    <dbReference type="NCBI Taxonomy" id="286115"/>
    <lineage>
        <taxon>Eukaryota</taxon>
        <taxon>Fungi</taxon>
        <taxon>Fungi incertae sedis</taxon>
        <taxon>Chytridiomycota</taxon>
        <taxon>Chytridiomycota incertae sedis</taxon>
        <taxon>Chytridiomycetes</taxon>
        <taxon>Synchytriales</taxon>
        <taxon>Synchytriaceae</taxon>
        <taxon>Synchytrium</taxon>
    </lineage>
</organism>
<dbReference type="AlphaFoldDB" id="A0A507DED2"/>
<evidence type="ECO:0000313" key="3">
    <source>
        <dbReference type="Proteomes" id="UP000317494"/>
    </source>
</evidence>
<gene>
    <name evidence="2" type="ORF">SeMB42_g02486</name>
</gene>
<dbReference type="VEuPathDB" id="FungiDB:SeMB42_g02486"/>
<dbReference type="EMBL" id="QEAN01000077">
    <property type="protein sequence ID" value="TPX49771.1"/>
    <property type="molecule type" value="Genomic_DNA"/>
</dbReference>
<feature type="region of interest" description="Disordered" evidence="1">
    <location>
        <begin position="115"/>
        <end position="136"/>
    </location>
</feature>
<proteinExistence type="predicted"/>
<feature type="compositionally biased region" description="Basic residues" evidence="1">
    <location>
        <begin position="123"/>
        <end position="136"/>
    </location>
</feature>
<protein>
    <submittedName>
        <fullName evidence="2">Uncharacterized protein</fullName>
    </submittedName>
</protein>
<evidence type="ECO:0000313" key="2">
    <source>
        <dbReference type="EMBL" id="TPX49771.1"/>
    </source>
</evidence>
<keyword evidence="3" id="KW-1185">Reference proteome</keyword>
<sequence length="136" mass="15245">MGPFGEWLYAVMIELAIQCGVCWDYDMPEMLPAELVPSMTPYPWSVAEKVEHSNRVTSDDAAETQRTRHVVYDRAVSINPAVAVESDMNSGASKKETVSSWLRIDETIRRADAQPLSPMIRSGTKRKRHGHARAAE</sequence>
<reference evidence="2 3" key="1">
    <citation type="journal article" date="2019" name="Sci. Rep.">
        <title>Comparative genomics of chytrid fungi reveal insights into the obligate biotrophic and pathogenic lifestyle of Synchytrium endobioticum.</title>
        <authorList>
            <person name="van de Vossenberg B.T.L.H."/>
            <person name="Warris S."/>
            <person name="Nguyen H.D.T."/>
            <person name="van Gent-Pelzer M.P.E."/>
            <person name="Joly D.L."/>
            <person name="van de Geest H.C."/>
            <person name="Bonants P.J.M."/>
            <person name="Smith D.S."/>
            <person name="Levesque C.A."/>
            <person name="van der Lee T.A.J."/>
        </authorList>
    </citation>
    <scope>NUCLEOTIDE SEQUENCE [LARGE SCALE GENOMIC DNA]</scope>
    <source>
        <strain evidence="2 3">MB42</strain>
    </source>
</reference>
<accession>A0A507DED2</accession>